<dbReference type="Proteomes" id="UP001597295">
    <property type="component" value="Unassembled WGS sequence"/>
</dbReference>
<keyword evidence="3" id="KW-1185">Reference proteome</keyword>
<proteinExistence type="predicted"/>
<dbReference type="Pfam" id="PF00857">
    <property type="entry name" value="Isochorismatase"/>
    <property type="match status" value="1"/>
</dbReference>
<reference evidence="3" key="1">
    <citation type="journal article" date="2019" name="Int. J. Syst. Evol. Microbiol.">
        <title>The Global Catalogue of Microorganisms (GCM) 10K type strain sequencing project: providing services to taxonomists for standard genome sequencing and annotation.</title>
        <authorList>
            <consortium name="The Broad Institute Genomics Platform"/>
            <consortium name="The Broad Institute Genome Sequencing Center for Infectious Disease"/>
            <person name="Wu L."/>
            <person name="Ma J."/>
        </authorList>
    </citation>
    <scope>NUCLEOTIDE SEQUENCE [LARGE SCALE GENOMIC DNA]</scope>
    <source>
        <strain evidence="3">CGMCC 1.19062</strain>
    </source>
</reference>
<dbReference type="InterPro" id="IPR050993">
    <property type="entry name" value="Isochorismatase_domain"/>
</dbReference>
<evidence type="ECO:0000313" key="2">
    <source>
        <dbReference type="EMBL" id="MFD2262773.1"/>
    </source>
</evidence>
<accession>A0ABW5DQE7</accession>
<dbReference type="PANTHER" id="PTHR14119">
    <property type="entry name" value="HYDROLASE"/>
    <property type="match status" value="1"/>
</dbReference>
<gene>
    <name evidence="2" type="ORF">ACFSM5_07720</name>
</gene>
<name>A0ABW5DQE7_9PROT</name>
<dbReference type="InterPro" id="IPR036380">
    <property type="entry name" value="Isochorismatase-like_sf"/>
</dbReference>
<feature type="domain" description="Isochorismatase-like" evidence="1">
    <location>
        <begin position="7"/>
        <end position="150"/>
    </location>
</feature>
<comment type="caution">
    <text evidence="2">The sequence shown here is derived from an EMBL/GenBank/DDBJ whole genome shotgun (WGS) entry which is preliminary data.</text>
</comment>
<dbReference type="PANTHER" id="PTHR14119:SF3">
    <property type="entry name" value="ISOCHORISMATASE DOMAIN-CONTAINING PROTEIN 2"/>
    <property type="match status" value="1"/>
</dbReference>
<sequence>MLSRAGMLLIVDPQVKLMPAIDRGEAVKTRILALLDGARFLNVKVQATEHCADRIGKLEPEIRGRLLPSEILAKTHFAAGPENGLSFEEPSYIVCGAETHVCVLQTALVLLEAGKRVAIVADACGSRHEEDRRVALDRLSKKGADIVTTEMVLFEWLQHANDPAFRAVLKLIKGL</sequence>
<protein>
    <submittedName>
        <fullName evidence="2">Isochorismatase family protein</fullName>
    </submittedName>
</protein>
<evidence type="ECO:0000259" key="1">
    <source>
        <dbReference type="Pfam" id="PF00857"/>
    </source>
</evidence>
<organism evidence="2 3">
    <name type="scientific">Lacibacterium aquatile</name>
    <dbReference type="NCBI Taxonomy" id="1168082"/>
    <lineage>
        <taxon>Bacteria</taxon>
        <taxon>Pseudomonadati</taxon>
        <taxon>Pseudomonadota</taxon>
        <taxon>Alphaproteobacteria</taxon>
        <taxon>Rhodospirillales</taxon>
        <taxon>Rhodospirillaceae</taxon>
    </lineage>
</organism>
<dbReference type="EMBL" id="JBHUIP010000005">
    <property type="protein sequence ID" value="MFD2262773.1"/>
    <property type="molecule type" value="Genomic_DNA"/>
</dbReference>
<dbReference type="InterPro" id="IPR000868">
    <property type="entry name" value="Isochorismatase-like_dom"/>
</dbReference>
<dbReference type="RefSeq" id="WP_379875740.1">
    <property type="nucleotide sequence ID" value="NZ_JBHUIP010000005.1"/>
</dbReference>
<dbReference type="SUPFAM" id="SSF52499">
    <property type="entry name" value="Isochorismatase-like hydrolases"/>
    <property type="match status" value="1"/>
</dbReference>
<evidence type="ECO:0000313" key="3">
    <source>
        <dbReference type="Proteomes" id="UP001597295"/>
    </source>
</evidence>
<dbReference type="Gene3D" id="3.40.50.850">
    <property type="entry name" value="Isochorismatase-like"/>
    <property type="match status" value="1"/>
</dbReference>